<name>D5WQA0_KYRT2</name>
<sequence length="141" mass="15638">MFQNPTDQELAELLKTSKTVAVVGLSDNPDRPSYEVASYLQSQGYEIIPVNPRIDRSLGRKAHPSLREVEGPVDIVDVFRRGEEVDELVGQAVQVGAKVLWMQLGVVNEQAAKRAQEAGLTVVMDRCMKIEHRRLLGAAEL</sequence>
<gene>
    <name evidence="2" type="ordered locus">Btus_1809</name>
</gene>
<dbReference type="RefSeq" id="WP_013075795.1">
    <property type="nucleotide sequence ID" value="NC_014098.1"/>
</dbReference>
<evidence type="ECO:0000313" key="3">
    <source>
        <dbReference type="Proteomes" id="UP000002368"/>
    </source>
</evidence>
<dbReference type="PANTHER" id="PTHR33303:SF2">
    <property type="entry name" value="COA-BINDING DOMAIN-CONTAINING PROTEIN"/>
    <property type="match status" value="1"/>
</dbReference>
<accession>D5WQA0</accession>
<keyword evidence="3" id="KW-1185">Reference proteome</keyword>
<organism evidence="2 3">
    <name type="scientific">Kyrpidia tusciae (strain DSM 2912 / NBRC 15312 / T2)</name>
    <name type="common">Bacillus tusciae</name>
    <dbReference type="NCBI Taxonomy" id="562970"/>
    <lineage>
        <taxon>Bacteria</taxon>
        <taxon>Bacillati</taxon>
        <taxon>Bacillota</taxon>
        <taxon>Bacilli</taxon>
        <taxon>Bacillales</taxon>
        <taxon>Alicyclobacillaceae</taxon>
        <taxon>Kyrpidia</taxon>
    </lineage>
</organism>
<dbReference type="eggNOG" id="COG1832">
    <property type="taxonomic scope" value="Bacteria"/>
</dbReference>
<dbReference type="InterPro" id="IPR003781">
    <property type="entry name" value="CoA-bd"/>
</dbReference>
<dbReference type="SUPFAM" id="SSF51735">
    <property type="entry name" value="NAD(P)-binding Rossmann-fold domains"/>
    <property type="match status" value="1"/>
</dbReference>
<dbReference type="Proteomes" id="UP000002368">
    <property type="component" value="Chromosome"/>
</dbReference>
<dbReference type="KEGG" id="bts:Btus_1809"/>
<dbReference type="EMBL" id="CP002017">
    <property type="protein sequence ID" value="ADG06509.1"/>
    <property type="molecule type" value="Genomic_DNA"/>
</dbReference>
<evidence type="ECO:0000259" key="1">
    <source>
        <dbReference type="SMART" id="SM00881"/>
    </source>
</evidence>
<dbReference type="InterPro" id="IPR036291">
    <property type="entry name" value="NAD(P)-bd_dom_sf"/>
</dbReference>
<dbReference type="STRING" id="562970.Btus_1809"/>
<reference evidence="2 3" key="1">
    <citation type="journal article" date="2011" name="Stand. Genomic Sci.">
        <title>Complete genome sequence of the thermophilic, hydrogen-oxidizing Bacillus tusciae type strain (T2) and reclassification in the new genus, Kyrpidia gen. nov. as Kyrpidia tusciae comb. nov. and emendation of the family Alicyclobacillaceae da Costa and Rainey, 2010.</title>
        <authorList>
            <person name="Klenk H.P."/>
            <person name="Lapidus A."/>
            <person name="Chertkov O."/>
            <person name="Copeland A."/>
            <person name="Del Rio T.G."/>
            <person name="Nolan M."/>
            <person name="Lucas S."/>
            <person name="Chen F."/>
            <person name="Tice H."/>
            <person name="Cheng J.F."/>
            <person name="Han C."/>
            <person name="Bruce D."/>
            <person name="Goodwin L."/>
            <person name="Pitluck S."/>
            <person name="Pati A."/>
            <person name="Ivanova N."/>
            <person name="Mavromatis K."/>
            <person name="Daum C."/>
            <person name="Chen A."/>
            <person name="Palaniappan K."/>
            <person name="Chang Y.J."/>
            <person name="Land M."/>
            <person name="Hauser L."/>
            <person name="Jeffries C.D."/>
            <person name="Detter J.C."/>
            <person name="Rohde M."/>
            <person name="Abt B."/>
            <person name="Pukall R."/>
            <person name="Goker M."/>
            <person name="Bristow J."/>
            <person name="Markowitz V."/>
            <person name="Hugenholtz P."/>
            <person name="Eisen J.A."/>
        </authorList>
    </citation>
    <scope>NUCLEOTIDE SEQUENCE [LARGE SCALE GENOMIC DNA]</scope>
    <source>
        <strain evidence="2 3">DSM 2912</strain>
    </source>
</reference>
<evidence type="ECO:0000313" key="2">
    <source>
        <dbReference type="EMBL" id="ADG06509.1"/>
    </source>
</evidence>
<dbReference type="Pfam" id="PF13380">
    <property type="entry name" value="CoA_binding_2"/>
    <property type="match status" value="1"/>
</dbReference>
<dbReference type="SMART" id="SM00881">
    <property type="entry name" value="CoA_binding"/>
    <property type="match status" value="1"/>
</dbReference>
<proteinExistence type="predicted"/>
<dbReference type="AlphaFoldDB" id="D5WQA0"/>
<protein>
    <submittedName>
        <fullName evidence="2">CoA-binding domain protein</fullName>
    </submittedName>
</protein>
<dbReference type="HOGENOM" id="CLU_112567_0_0_9"/>
<dbReference type="OrthoDB" id="9804695at2"/>
<feature type="domain" description="CoA-binding" evidence="1">
    <location>
        <begin position="14"/>
        <end position="106"/>
    </location>
</feature>
<dbReference type="Gene3D" id="3.40.50.720">
    <property type="entry name" value="NAD(P)-binding Rossmann-like Domain"/>
    <property type="match status" value="1"/>
</dbReference>
<dbReference type="PANTHER" id="PTHR33303">
    <property type="entry name" value="CYTOPLASMIC PROTEIN-RELATED"/>
    <property type="match status" value="1"/>
</dbReference>